<dbReference type="InterPro" id="IPR036163">
    <property type="entry name" value="HMA_dom_sf"/>
</dbReference>
<dbReference type="GO" id="GO:0046872">
    <property type="term" value="F:metal ion binding"/>
    <property type="evidence" value="ECO:0007669"/>
    <property type="project" value="InterPro"/>
</dbReference>
<dbReference type="AlphaFoldDB" id="A0A0Q4B7H5"/>
<keyword evidence="1" id="KW-0812">Transmembrane</keyword>
<evidence type="ECO:0000313" key="3">
    <source>
        <dbReference type="EMBL" id="KQM09160.1"/>
    </source>
</evidence>
<keyword evidence="1" id="KW-1133">Transmembrane helix</keyword>
<dbReference type="SUPFAM" id="SSF55008">
    <property type="entry name" value="HMA, heavy metal-associated domain"/>
    <property type="match status" value="1"/>
</dbReference>
<gene>
    <name evidence="3" type="ORF">AL399_03090</name>
</gene>
<proteinExistence type="predicted"/>
<dbReference type="CDD" id="cd00371">
    <property type="entry name" value="HMA"/>
    <property type="match status" value="1"/>
</dbReference>
<dbReference type="EMBL" id="LIIK01000010">
    <property type="protein sequence ID" value="KQM09160.1"/>
    <property type="molecule type" value="Genomic_DNA"/>
</dbReference>
<dbReference type="InterPro" id="IPR006121">
    <property type="entry name" value="HMA_dom"/>
</dbReference>
<feature type="domain" description="HMA" evidence="2">
    <location>
        <begin position="57"/>
        <end position="123"/>
    </location>
</feature>
<feature type="transmembrane region" description="Helical" evidence="1">
    <location>
        <begin position="6"/>
        <end position="25"/>
    </location>
</feature>
<dbReference type="Gene3D" id="3.30.70.100">
    <property type="match status" value="1"/>
</dbReference>
<evidence type="ECO:0000313" key="4">
    <source>
        <dbReference type="Proteomes" id="UP000054172"/>
    </source>
</evidence>
<dbReference type="PATRIC" id="fig|1702214.3.peg.1106"/>
<keyword evidence="1" id="KW-0472">Membrane</keyword>
<comment type="caution">
    <text evidence="3">The sequence shown here is derived from an EMBL/GenBank/DDBJ whole genome shotgun (WGS) entry which is preliminary data.</text>
</comment>
<protein>
    <recommendedName>
        <fullName evidence="2">HMA domain-containing protein</fullName>
    </recommendedName>
</protein>
<reference evidence="3" key="1">
    <citation type="submission" date="2015-08" db="EMBL/GenBank/DDBJ databases">
        <title>Candidatus Bacteriodes Periocalifornicus.</title>
        <authorList>
            <person name="McLean J.S."/>
            <person name="Kelley S."/>
        </authorList>
    </citation>
    <scope>NUCLEOTIDE SEQUENCE [LARGE SCALE GENOMIC DNA]</scope>
    <source>
        <strain evidence="3">12B</strain>
    </source>
</reference>
<dbReference type="Proteomes" id="UP000054172">
    <property type="component" value="Unassembled WGS sequence"/>
</dbReference>
<dbReference type="PROSITE" id="PS50846">
    <property type="entry name" value="HMA_2"/>
    <property type="match status" value="1"/>
</dbReference>
<dbReference type="Pfam" id="PF00403">
    <property type="entry name" value="HMA"/>
    <property type="match status" value="1"/>
</dbReference>
<dbReference type="STRING" id="1702214.AL399_03090"/>
<evidence type="ECO:0000256" key="1">
    <source>
        <dbReference type="SAM" id="Phobius"/>
    </source>
</evidence>
<sequence length="126" mass="13704">MNTTYTVILWVIIVAAIAFVVWRIVQMARGKGGCGCGCCSAQGPSPQKSADSTSSGVQCRLYVNNMHCNNCERTVTTAIEQVESVHGAAADHASGLVVFRYDGREETLEKVKGKLEEIGFPFDRME</sequence>
<keyword evidence="4" id="KW-1185">Reference proteome</keyword>
<dbReference type="Pfam" id="PF12669">
    <property type="entry name" value="FeoB_associated"/>
    <property type="match status" value="1"/>
</dbReference>
<organism evidence="3 4">
    <name type="scientific">Candidatus [Bacteroides] periocalifornicus</name>
    <dbReference type="NCBI Taxonomy" id="1702214"/>
    <lineage>
        <taxon>Bacteria</taxon>
        <taxon>Pseudomonadati</taxon>
        <taxon>Bacteroidota</taxon>
    </lineage>
</organism>
<name>A0A0Q4B7H5_9BACT</name>
<evidence type="ECO:0000259" key="2">
    <source>
        <dbReference type="PROSITE" id="PS50846"/>
    </source>
</evidence>
<accession>A0A0Q4B7H5</accession>